<evidence type="ECO:0008006" key="7">
    <source>
        <dbReference type="Google" id="ProtNLM"/>
    </source>
</evidence>
<dbReference type="Pfam" id="PF24681">
    <property type="entry name" value="Kelch_KLHDC2_KLHL20_DRC7"/>
    <property type="match status" value="1"/>
</dbReference>
<dbReference type="SUPFAM" id="SSF117281">
    <property type="entry name" value="Kelch motif"/>
    <property type="match status" value="1"/>
</dbReference>
<feature type="region of interest" description="Disordered" evidence="3">
    <location>
        <begin position="1146"/>
        <end position="1257"/>
    </location>
</feature>
<feature type="compositionally biased region" description="Low complexity" evidence="3">
    <location>
        <begin position="1218"/>
        <end position="1229"/>
    </location>
</feature>
<accession>A0A8X7MLA0</accession>
<feature type="region of interest" description="Disordered" evidence="3">
    <location>
        <begin position="843"/>
        <end position="862"/>
    </location>
</feature>
<proteinExistence type="predicted"/>
<organism evidence="5 6">
    <name type="scientific">Tilletia controversa</name>
    <name type="common">dwarf bunt fungus</name>
    <dbReference type="NCBI Taxonomy" id="13291"/>
    <lineage>
        <taxon>Eukaryota</taxon>
        <taxon>Fungi</taxon>
        <taxon>Dikarya</taxon>
        <taxon>Basidiomycota</taxon>
        <taxon>Ustilaginomycotina</taxon>
        <taxon>Exobasidiomycetes</taxon>
        <taxon>Tilletiales</taxon>
        <taxon>Tilletiaceae</taxon>
        <taxon>Tilletia</taxon>
    </lineage>
</organism>
<dbReference type="InterPro" id="IPR015915">
    <property type="entry name" value="Kelch-typ_b-propeller"/>
</dbReference>
<feature type="compositionally biased region" description="Gly residues" evidence="3">
    <location>
        <begin position="1236"/>
        <end position="1249"/>
    </location>
</feature>
<dbReference type="Proteomes" id="UP000077684">
    <property type="component" value="Unassembled WGS sequence"/>
</dbReference>
<keyword evidence="2" id="KW-0677">Repeat</keyword>
<evidence type="ECO:0000256" key="4">
    <source>
        <dbReference type="SAM" id="SignalP"/>
    </source>
</evidence>
<keyword evidence="1" id="KW-0880">Kelch repeat</keyword>
<keyword evidence="6" id="KW-1185">Reference proteome</keyword>
<protein>
    <recommendedName>
        <fullName evidence="7">Galactose oxidase</fullName>
    </recommendedName>
</protein>
<gene>
    <name evidence="5" type="ORF">A4X06_0g8386</name>
</gene>
<comment type="caution">
    <text evidence="5">The sequence shown here is derived from an EMBL/GenBank/DDBJ whole genome shotgun (WGS) entry which is preliminary data.</text>
</comment>
<feature type="compositionally biased region" description="Low complexity" evidence="3">
    <location>
        <begin position="421"/>
        <end position="474"/>
    </location>
</feature>
<evidence type="ECO:0000313" key="6">
    <source>
        <dbReference type="Proteomes" id="UP000077684"/>
    </source>
</evidence>
<sequence length="1294" mass="131879">MTISRLVVILAIGISSTLTLALAQASPAAAAAAAAAAVTVSSMSRWGAAASQLDGLLLVHGGKATTNAGYTYTSAPDSSDLLILNLSTPFPLSAPPWHSLTTPATASFHTLSPLSRTSFALFGGQDNLSPTPSANDSLYLLDITDTVNPQWTAEVAAHPEWNQPLRRMLHAAPSDPIAQSLYLLGGERADGSGISTQELWTFSPSPSASASFSQVLPPPTTNIIDGAAPLLADGTIVLVGGLTGPASLAPMNSITSYNPRSQTWSTTAVASANGNASYPAPRRAHVAVPLPDNRIFVHGGASADLSTPLADAWVLDWSQSPPLWSPIQSLSNTAAAASGSAPDARFAHSAVSYGNNILLAFGWTGNNAAETSLWVWDGTQASMDAGGNTVGGFWIGSSNSEATSGGVGSVPSYTPDPNAQPLSNGLGWSPSSNSPSGGSKGPSGNSPSQTGSGQPSSTNKPRPSSSGPTKSGGSENKDDSTSAGAKAGIILGMLMGLGLAGGAGYYAYRAYQAHTHPSYHRGAGYGKAGLLLGNNSGDGYDDREEDDAFTRKRSATGPSGNGGMWGTGAAAVGGFLSSSLAGRKRGRDEIGDHEALMLEKGRYHHLANLPSSYPSPTGAVLGSPALTDSSSAARAALANRSRGLAVGERGLPPVGPRGPKTLSRTEHYTAAVEAAELQMMRNLREEEVSETSMGAGGVIPMAGGLAAAANAGVRAGVRDKIARLVGAGRSQAGPDGMEGYHASEAGAAGGAGAALGAAAVAGAAGGRGGGGAGGGYGPRRLDILADEDADEEALRRKYPRQYGAARAMVNPFADRRAGRSGVDEEEEEEDEANRLLVAEDEDEYLDPPRRGGGGRGGVAGPRGMYAEPEYRIRPSMEDEADGYVVSPFEDDAAVVSNARPFRGAALATGAQRDSVESSHSADAVRRSQILQHSHQQQPALFSNIINMPPSTSAGMNVAWVDGGVGGGAGPAGDHAAPGGGGAEMMGAGPDRDDGARSPFIRRSGTWWDRFMATSFLDRSSSGAIKAPTAVDPIRDPRRFNESIASLGTLAESVDGARQGEGDVSVQTAYYNPFGDEYGAGVEQQQQQQRSSRPKLGRLNSALEGGGNPFVAATAAVAASGTDTPSTSTHTDSMYAHTTTSATTVLTSTASSSATTHSSQHGYPSMVAPPAPAVVTSKSTRVRTRSNSPTRKMSTSSRTHASRTTNAQKLGRSLHKPASLSSLSTTGNGSIFTSNGSEGGGAGAGAGAGVSGDRVLRGPSGRVRRTIAMLGGANAHLFVANPDREGSMRSSEGGA</sequence>
<dbReference type="PANTHER" id="PTHR46093">
    <property type="entry name" value="ACYL-COA-BINDING DOMAIN-CONTAINING PROTEIN 5"/>
    <property type="match status" value="1"/>
</dbReference>
<evidence type="ECO:0000256" key="2">
    <source>
        <dbReference type="ARBA" id="ARBA00022737"/>
    </source>
</evidence>
<reference evidence="5" key="2">
    <citation type="journal article" date="2019" name="IMA Fungus">
        <title>Genome sequencing and comparison of five Tilletia species to identify candidate genes for the detection of regulated species infecting wheat.</title>
        <authorList>
            <person name="Nguyen H.D.T."/>
            <person name="Sultana T."/>
            <person name="Kesanakurti P."/>
            <person name="Hambleton S."/>
        </authorList>
    </citation>
    <scope>NUCLEOTIDE SEQUENCE</scope>
    <source>
        <strain evidence="5">DAOMC 236426</strain>
    </source>
</reference>
<reference evidence="5" key="1">
    <citation type="submission" date="2016-04" db="EMBL/GenBank/DDBJ databases">
        <authorList>
            <person name="Nguyen H.D."/>
            <person name="Samba Siva P."/>
            <person name="Cullis J."/>
            <person name="Levesque C.A."/>
            <person name="Hambleton S."/>
        </authorList>
    </citation>
    <scope>NUCLEOTIDE SEQUENCE</scope>
    <source>
        <strain evidence="5">DAOMC 236426</strain>
    </source>
</reference>
<dbReference type="PANTHER" id="PTHR46093:SF18">
    <property type="entry name" value="FIBRONECTIN TYPE-III DOMAIN-CONTAINING PROTEIN"/>
    <property type="match status" value="1"/>
</dbReference>
<feature type="region of interest" description="Disordered" evidence="3">
    <location>
        <begin position="404"/>
        <end position="482"/>
    </location>
</feature>
<feature type="region of interest" description="Disordered" evidence="3">
    <location>
        <begin position="536"/>
        <end position="563"/>
    </location>
</feature>
<dbReference type="Gene3D" id="2.120.10.80">
    <property type="entry name" value="Kelch-type beta propeller"/>
    <property type="match status" value="2"/>
</dbReference>
<feature type="compositionally biased region" description="Low complexity" evidence="3">
    <location>
        <begin position="1146"/>
        <end position="1158"/>
    </location>
</feature>
<name>A0A8X7MLA0_9BASI</name>
<feature type="compositionally biased region" description="Low complexity" evidence="3">
    <location>
        <begin position="1193"/>
        <end position="1204"/>
    </location>
</feature>
<feature type="region of interest" description="Disordered" evidence="3">
    <location>
        <begin position="907"/>
        <end position="934"/>
    </location>
</feature>
<feature type="compositionally biased region" description="Gly residues" evidence="3">
    <location>
        <begin position="850"/>
        <end position="860"/>
    </location>
</feature>
<evidence type="ECO:0000256" key="3">
    <source>
        <dbReference type="SAM" id="MobiDB-lite"/>
    </source>
</evidence>
<feature type="signal peptide" evidence="4">
    <location>
        <begin position="1"/>
        <end position="23"/>
    </location>
</feature>
<feature type="region of interest" description="Disordered" evidence="3">
    <location>
        <begin position="1080"/>
        <end position="1103"/>
    </location>
</feature>
<evidence type="ECO:0000256" key="1">
    <source>
        <dbReference type="ARBA" id="ARBA00022441"/>
    </source>
</evidence>
<feature type="chain" id="PRO_5036493516" description="Galactose oxidase" evidence="4">
    <location>
        <begin position="24"/>
        <end position="1294"/>
    </location>
</feature>
<feature type="region of interest" description="Disordered" evidence="3">
    <location>
        <begin position="816"/>
        <end position="835"/>
    </location>
</feature>
<keyword evidence="4" id="KW-0732">Signal</keyword>
<evidence type="ECO:0000313" key="5">
    <source>
        <dbReference type="EMBL" id="KAE8239283.1"/>
    </source>
</evidence>
<dbReference type="EMBL" id="LWDE02001815">
    <property type="protein sequence ID" value="KAE8239283.1"/>
    <property type="molecule type" value="Genomic_DNA"/>
</dbReference>